<gene>
    <name evidence="11" type="ORF">C8D86_1454</name>
</gene>
<name>A0A370FZK6_9COXI</name>
<evidence type="ECO:0000256" key="8">
    <source>
        <dbReference type="ARBA" id="ARBA00034120"/>
    </source>
</evidence>
<protein>
    <recommendedName>
        <fullName evidence="1">RNA-directed DNA polymerase</fullName>
        <ecNumber evidence="1">2.7.7.49</ecNumber>
    </recommendedName>
</protein>
<evidence type="ECO:0000256" key="2">
    <source>
        <dbReference type="ARBA" id="ARBA00022679"/>
    </source>
</evidence>
<dbReference type="CDD" id="cd01651">
    <property type="entry name" value="RT_G2_intron"/>
    <property type="match status" value="1"/>
</dbReference>
<proteinExistence type="inferred from homology"/>
<keyword evidence="7" id="KW-0051">Antiviral defense</keyword>
<evidence type="ECO:0000256" key="9">
    <source>
        <dbReference type="ARBA" id="ARBA00048173"/>
    </source>
</evidence>
<dbReference type="PROSITE" id="PS50878">
    <property type="entry name" value="RT_POL"/>
    <property type="match status" value="1"/>
</dbReference>
<organism evidence="11 12">
    <name type="scientific">Aquicella lusitana</name>
    <dbReference type="NCBI Taxonomy" id="254246"/>
    <lineage>
        <taxon>Bacteria</taxon>
        <taxon>Pseudomonadati</taxon>
        <taxon>Pseudomonadota</taxon>
        <taxon>Gammaproteobacteria</taxon>
        <taxon>Legionellales</taxon>
        <taxon>Coxiellaceae</taxon>
        <taxon>Aquicella</taxon>
    </lineage>
</organism>
<keyword evidence="6 11" id="KW-0695">RNA-directed DNA polymerase</keyword>
<dbReference type="InterPro" id="IPR030931">
    <property type="entry name" value="Group_II_RT_mat"/>
</dbReference>
<sequence>MTTKSFAISKQMVWEAYKRVRARGGAAGVDEQLITAFEKDLKNNLYKLWNRMSSGTYFPPPVKRVEIPKTDGGIRPLGIPTVADRIAQMVVKIAFEPEVEPHFHEDSYGYRPNKSAHQAVGVARQRCWRNNFVLDVDIKGFFDNLDHELLMKAVCKHTSCKWVILYIERWLKAPMQHGNGQLEQRNKGTPQGGVISPLLANLYLHYAFDRWMKEHHSAVSFERYADDIVIHAKSEAQAKLLRQQLAERLQQCKLELHPVKTKIVYCKDADRTADYPNISFVFLGFEFRPRGAKNKYGKMFCNFLPAVSRSALTKMKRTVRAWRLKWCCEKKLEDLSCMFNPIARGWIQYYSKYYKSALFPLAEQINRHLTKWVTNKYKRFKYKQRRACYALGKTARKKTKLFAHWELLGYLPADGTRRAV</sequence>
<reference evidence="11 12" key="1">
    <citation type="submission" date="2018-07" db="EMBL/GenBank/DDBJ databases">
        <title>Genomic Encyclopedia of Type Strains, Phase IV (KMG-IV): sequencing the most valuable type-strain genomes for metagenomic binning, comparative biology and taxonomic classification.</title>
        <authorList>
            <person name="Goeker M."/>
        </authorList>
    </citation>
    <scope>NUCLEOTIDE SEQUENCE [LARGE SCALE GENOMIC DNA]</scope>
    <source>
        <strain evidence="11 12">DSM 16500</strain>
    </source>
</reference>
<keyword evidence="5" id="KW-0460">Magnesium</keyword>
<accession>A0A370FZK6</accession>
<evidence type="ECO:0000256" key="5">
    <source>
        <dbReference type="ARBA" id="ARBA00022842"/>
    </source>
</evidence>
<dbReference type="Pfam" id="PF00078">
    <property type="entry name" value="RVT_1"/>
    <property type="match status" value="1"/>
</dbReference>
<dbReference type="Proteomes" id="UP000254720">
    <property type="component" value="Unassembled WGS sequence"/>
</dbReference>
<evidence type="ECO:0000313" key="11">
    <source>
        <dbReference type="EMBL" id="RDI36952.1"/>
    </source>
</evidence>
<evidence type="ECO:0000256" key="7">
    <source>
        <dbReference type="ARBA" id="ARBA00023118"/>
    </source>
</evidence>
<dbReference type="PRINTS" id="PR00866">
    <property type="entry name" value="RNADNAPOLMS"/>
</dbReference>
<evidence type="ECO:0000313" key="12">
    <source>
        <dbReference type="Proteomes" id="UP000254720"/>
    </source>
</evidence>
<evidence type="ECO:0000256" key="3">
    <source>
        <dbReference type="ARBA" id="ARBA00022695"/>
    </source>
</evidence>
<dbReference type="RefSeq" id="WP_233432397.1">
    <property type="nucleotide sequence ID" value="NZ_LR699117.1"/>
</dbReference>
<dbReference type="PANTHER" id="PTHR34047">
    <property type="entry name" value="NUCLEAR INTRON MATURASE 1, MITOCHONDRIAL-RELATED"/>
    <property type="match status" value="1"/>
</dbReference>
<dbReference type="AlphaFoldDB" id="A0A370FZK6"/>
<dbReference type="InterPro" id="IPR000477">
    <property type="entry name" value="RT_dom"/>
</dbReference>
<keyword evidence="2" id="KW-0808">Transferase</keyword>
<dbReference type="GO" id="GO:0046872">
    <property type="term" value="F:metal ion binding"/>
    <property type="evidence" value="ECO:0007669"/>
    <property type="project" value="UniProtKB-KW"/>
</dbReference>
<dbReference type="SUPFAM" id="SSF56672">
    <property type="entry name" value="DNA/RNA polymerases"/>
    <property type="match status" value="1"/>
</dbReference>
<dbReference type="InterPro" id="IPR043128">
    <property type="entry name" value="Rev_trsase/Diguanyl_cyclase"/>
</dbReference>
<dbReference type="InterPro" id="IPR000123">
    <property type="entry name" value="Reverse_transcriptase_msDNA"/>
</dbReference>
<dbReference type="PANTHER" id="PTHR34047:SF3">
    <property type="entry name" value="BLR2052 PROTEIN"/>
    <property type="match status" value="1"/>
</dbReference>
<dbReference type="Pfam" id="PF08388">
    <property type="entry name" value="GIIM"/>
    <property type="match status" value="1"/>
</dbReference>
<evidence type="ECO:0000256" key="6">
    <source>
        <dbReference type="ARBA" id="ARBA00022918"/>
    </source>
</evidence>
<keyword evidence="3" id="KW-0548">Nucleotidyltransferase</keyword>
<dbReference type="GO" id="GO:0051607">
    <property type="term" value="P:defense response to virus"/>
    <property type="evidence" value="ECO:0007669"/>
    <property type="project" value="UniProtKB-KW"/>
</dbReference>
<dbReference type="GO" id="GO:0003723">
    <property type="term" value="F:RNA binding"/>
    <property type="evidence" value="ECO:0007669"/>
    <property type="project" value="InterPro"/>
</dbReference>
<dbReference type="InterPro" id="IPR051083">
    <property type="entry name" value="GrpII_Intron_Splice-Mob/Def"/>
</dbReference>
<dbReference type="EMBL" id="QQAX01000045">
    <property type="protein sequence ID" value="RDI36952.1"/>
    <property type="molecule type" value="Genomic_DNA"/>
</dbReference>
<evidence type="ECO:0000259" key="10">
    <source>
        <dbReference type="PROSITE" id="PS50878"/>
    </source>
</evidence>
<dbReference type="Gene3D" id="3.30.70.270">
    <property type="match status" value="1"/>
</dbReference>
<comment type="caution">
    <text evidence="11">The sequence shown here is derived from an EMBL/GenBank/DDBJ whole genome shotgun (WGS) entry which is preliminary data.</text>
</comment>
<evidence type="ECO:0000256" key="1">
    <source>
        <dbReference type="ARBA" id="ARBA00012493"/>
    </source>
</evidence>
<dbReference type="NCBIfam" id="TIGR04416">
    <property type="entry name" value="group_II_RT_mat"/>
    <property type="match status" value="1"/>
</dbReference>
<comment type="catalytic activity">
    <reaction evidence="9">
        <text>DNA(n) + a 2'-deoxyribonucleoside 5'-triphosphate = DNA(n+1) + diphosphate</text>
        <dbReference type="Rhea" id="RHEA:22508"/>
        <dbReference type="Rhea" id="RHEA-COMP:17339"/>
        <dbReference type="Rhea" id="RHEA-COMP:17340"/>
        <dbReference type="ChEBI" id="CHEBI:33019"/>
        <dbReference type="ChEBI" id="CHEBI:61560"/>
        <dbReference type="ChEBI" id="CHEBI:173112"/>
        <dbReference type="EC" id="2.7.7.49"/>
    </reaction>
</comment>
<comment type="similarity">
    <text evidence="8">Belongs to the bacterial reverse transcriptase family.</text>
</comment>
<evidence type="ECO:0000256" key="4">
    <source>
        <dbReference type="ARBA" id="ARBA00022723"/>
    </source>
</evidence>
<dbReference type="InterPro" id="IPR043502">
    <property type="entry name" value="DNA/RNA_pol_sf"/>
</dbReference>
<keyword evidence="4" id="KW-0479">Metal-binding</keyword>
<dbReference type="GO" id="GO:0003964">
    <property type="term" value="F:RNA-directed DNA polymerase activity"/>
    <property type="evidence" value="ECO:0007669"/>
    <property type="project" value="UniProtKB-KW"/>
</dbReference>
<keyword evidence="12" id="KW-1185">Reference proteome</keyword>
<feature type="domain" description="Reverse transcriptase" evidence="10">
    <location>
        <begin position="48"/>
        <end position="287"/>
    </location>
</feature>
<dbReference type="EC" id="2.7.7.49" evidence="1"/>
<dbReference type="InterPro" id="IPR013597">
    <property type="entry name" value="Mat_intron_G2"/>
</dbReference>